<keyword evidence="3" id="KW-1185">Reference proteome</keyword>
<sequence>MSELTDALDRVVNWLQRHKPLYASALQTGLSDEEIEEKVKDLPFRLTREVYELYQWRNGMIDEDSSFFYNYRFLPLEEAVEVQKIVLDNYGFVLPFGWFPIFEFENDGFAIIGAEEITENSPILNYTLRDEIRYSSLTNMMQCIAECYETGAYYIDESGDFKKDAILANSILQKYEPELHYIAEARFEVINVPDGSQVITKYHSDDHILETSVISNKGNIKELTRYFQGRVVEHRTSSYEVADFYSYRCDEYWLNDYVKDERFEVEYQYKCVMSKIERRYINGMLKQEIIHPDKPRDRTLLIFTLIFTLLILPIINFFAIIFVRQTNRERN</sequence>
<keyword evidence="1" id="KW-0472">Membrane</keyword>
<dbReference type="OrthoDB" id="513405at2"/>
<reference evidence="2 3" key="1">
    <citation type="submission" date="2017-06" db="EMBL/GenBank/DDBJ databases">
        <title>Genome sequencing of cyanobaciteial culture collection at National Institute for Environmental Studies (NIES).</title>
        <authorList>
            <person name="Hirose Y."/>
            <person name="Shimura Y."/>
            <person name="Fujisawa T."/>
            <person name="Nakamura Y."/>
            <person name="Kawachi M."/>
        </authorList>
    </citation>
    <scope>NUCLEOTIDE SEQUENCE [LARGE SCALE GENOMIC DNA]</scope>
    <source>
        <strain evidence="2 3">NIES-21</strain>
    </source>
</reference>
<keyword evidence="1" id="KW-0812">Transmembrane</keyword>
<dbReference type="AlphaFoldDB" id="A0A1Z4GB05"/>
<feature type="transmembrane region" description="Helical" evidence="1">
    <location>
        <begin position="300"/>
        <end position="323"/>
    </location>
</feature>
<keyword evidence="1" id="KW-1133">Transmembrane helix</keyword>
<protein>
    <submittedName>
        <fullName evidence="2">PBS lyase HEAT-like repeat protein</fullName>
    </submittedName>
</protein>
<accession>A0A1Z4GB05</accession>
<proteinExistence type="predicted"/>
<evidence type="ECO:0000313" key="2">
    <source>
        <dbReference type="EMBL" id="BAY14694.1"/>
    </source>
</evidence>
<name>A0A1Z4GB05_9CYAN</name>
<gene>
    <name evidence="2" type="ORF">NIES21_04520</name>
</gene>
<evidence type="ECO:0000256" key="1">
    <source>
        <dbReference type="SAM" id="Phobius"/>
    </source>
</evidence>
<dbReference type="Proteomes" id="UP000218287">
    <property type="component" value="Chromosome"/>
</dbReference>
<dbReference type="EMBL" id="AP018174">
    <property type="protein sequence ID" value="BAY14694.1"/>
    <property type="molecule type" value="Genomic_DNA"/>
</dbReference>
<dbReference type="GO" id="GO:0016829">
    <property type="term" value="F:lyase activity"/>
    <property type="evidence" value="ECO:0007669"/>
    <property type="project" value="UniProtKB-KW"/>
</dbReference>
<organism evidence="2 3">
    <name type="scientific">Anabaenopsis circularis NIES-21</name>
    <dbReference type="NCBI Taxonomy" id="1085406"/>
    <lineage>
        <taxon>Bacteria</taxon>
        <taxon>Bacillati</taxon>
        <taxon>Cyanobacteriota</taxon>
        <taxon>Cyanophyceae</taxon>
        <taxon>Nostocales</taxon>
        <taxon>Nodulariaceae</taxon>
        <taxon>Anabaenopsis</taxon>
    </lineage>
</organism>
<keyword evidence="2" id="KW-0456">Lyase</keyword>
<evidence type="ECO:0000313" key="3">
    <source>
        <dbReference type="Proteomes" id="UP000218287"/>
    </source>
</evidence>